<evidence type="ECO:0000256" key="2">
    <source>
        <dbReference type="SAM" id="Phobius"/>
    </source>
</evidence>
<feature type="compositionally biased region" description="Polar residues" evidence="1">
    <location>
        <begin position="164"/>
        <end position="205"/>
    </location>
</feature>
<sequence length="604" mass="66112">MSERTNIDRLFQEKFKDFEVTPSDKVWDNIQSKMNTKEKKTNLLPFWLRLCSFAAVFLIGFSVATTFIAGPFGLKNPFVNTKENTSGSDKQNKMNPTPSVQNTIVGTNGSENSAKDSNNTNAVPAIGNTTANSNNAIVSSDRNTTTDKKSIASEKNSREEVVTKQANSGNSNRALRGNTIQNTAVTNNMNSLASSDSNKRTTTVASKEKQAKSDAVLSKENMKTASATTVPANTNPEALSKSATIASTETEDVLAEDLKIKNTDADFLYYPTNSKVAYESGNKHVPNKKESKPVLKIAEAEKAITETNKPVVISVKNKVSENNVAGNKSISNALSVTTDSLAQKKKEVAEKTEEKKTTEEKGAKEKKDAKSKWIVSSTFSPIYMNLNGSGSALDSKFAENSKSYQTSMSYGVGVKYAINDKWSVRTGVNALNFEYNTNDIIFYYSNNGAGLDNVNENGTGTGIVIENQNPKGIAYNGDGMVTTRYKGNINHRINYIEVPMELSYKILNKKFGIDIIGGVSSMFLNDNRVSLVSSESNLNVGEANNLNKLHFSTNVGLGLRYNFMKTFQANVEPMFKYQINTYNGDAGNFKPYFMGVYSGISFSF</sequence>
<gene>
    <name evidence="4" type="ORF">IP98_01156</name>
</gene>
<dbReference type="AlphaFoldDB" id="A0A562LZT5"/>
<feature type="compositionally biased region" description="Basic and acidic residues" evidence="1">
    <location>
        <begin position="144"/>
        <end position="162"/>
    </location>
</feature>
<keyword evidence="2" id="KW-0812">Transmembrane</keyword>
<accession>A0A562LZT5</accession>
<dbReference type="InterPro" id="IPR011250">
    <property type="entry name" value="OMP/PagP_B-barrel"/>
</dbReference>
<dbReference type="SUPFAM" id="SSF56925">
    <property type="entry name" value="OMPA-like"/>
    <property type="match status" value="1"/>
</dbReference>
<evidence type="ECO:0000313" key="4">
    <source>
        <dbReference type="EMBL" id="TWI13174.1"/>
    </source>
</evidence>
<protein>
    <submittedName>
        <fullName evidence="4">Outer membrane protein with beta-barrel domain</fullName>
    </submittedName>
</protein>
<feature type="transmembrane region" description="Helical" evidence="2">
    <location>
        <begin position="46"/>
        <end position="74"/>
    </location>
</feature>
<feature type="domain" description="Outer membrane protein beta-barrel" evidence="3">
    <location>
        <begin position="389"/>
        <end position="568"/>
    </location>
</feature>
<comment type="caution">
    <text evidence="4">The sequence shown here is derived from an EMBL/GenBank/DDBJ whole genome shotgun (WGS) entry which is preliminary data.</text>
</comment>
<dbReference type="Gene3D" id="2.40.160.20">
    <property type="match status" value="1"/>
</dbReference>
<dbReference type="InterPro" id="IPR025665">
    <property type="entry name" value="Beta-barrel_OMP_2"/>
</dbReference>
<feature type="compositionally biased region" description="Polar residues" evidence="1">
    <location>
        <begin position="82"/>
        <end position="143"/>
    </location>
</feature>
<dbReference type="Pfam" id="PF13568">
    <property type="entry name" value="OMP_b-brl_2"/>
    <property type="match status" value="1"/>
</dbReference>
<evidence type="ECO:0000313" key="5">
    <source>
        <dbReference type="Proteomes" id="UP000319848"/>
    </source>
</evidence>
<dbReference type="EMBL" id="VLKQ01000004">
    <property type="protein sequence ID" value="TWI13174.1"/>
    <property type="molecule type" value="Genomic_DNA"/>
</dbReference>
<name>A0A562LZT5_9FLAO</name>
<keyword evidence="2" id="KW-1133">Transmembrane helix</keyword>
<feature type="region of interest" description="Disordered" evidence="1">
    <location>
        <begin position="347"/>
        <end position="367"/>
    </location>
</feature>
<keyword evidence="2" id="KW-0472">Membrane</keyword>
<dbReference type="Proteomes" id="UP000319848">
    <property type="component" value="Unassembled WGS sequence"/>
</dbReference>
<keyword evidence="5" id="KW-1185">Reference proteome</keyword>
<evidence type="ECO:0000256" key="1">
    <source>
        <dbReference type="SAM" id="MobiDB-lite"/>
    </source>
</evidence>
<proteinExistence type="predicted"/>
<dbReference type="OrthoDB" id="1113942at2"/>
<feature type="compositionally biased region" description="Polar residues" evidence="1">
    <location>
        <begin position="223"/>
        <end position="235"/>
    </location>
</feature>
<evidence type="ECO:0000259" key="3">
    <source>
        <dbReference type="Pfam" id="PF13568"/>
    </source>
</evidence>
<dbReference type="RefSeq" id="WP_051369482.1">
    <property type="nucleotide sequence ID" value="NZ_AVBI01000001.1"/>
</dbReference>
<feature type="region of interest" description="Disordered" evidence="1">
    <location>
        <begin position="82"/>
        <end position="235"/>
    </location>
</feature>
<organism evidence="4 5">
    <name type="scientific">Flavobacterium cauense R2A-7</name>
    <dbReference type="NCBI Taxonomy" id="1341154"/>
    <lineage>
        <taxon>Bacteria</taxon>
        <taxon>Pseudomonadati</taxon>
        <taxon>Bacteroidota</taxon>
        <taxon>Flavobacteriia</taxon>
        <taxon>Flavobacteriales</taxon>
        <taxon>Flavobacteriaceae</taxon>
        <taxon>Flavobacterium</taxon>
    </lineage>
</organism>
<reference evidence="4 5" key="1">
    <citation type="journal article" date="2015" name="Stand. Genomic Sci.">
        <title>Genomic Encyclopedia of Bacterial and Archaeal Type Strains, Phase III: the genomes of soil and plant-associated and newly described type strains.</title>
        <authorList>
            <person name="Whitman W.B."/>
            <person name="Woyke T."/>
            <person name="Klenk H.P."/>
            <person name="Zhou Y."/>
            <person name="Lilburn T.G."/>
            <person name="Beck B.J."/>
            <person name="De Vos P."/>
            <person name="Vandamme P."/>
            <person name="Eisen J.A."/>
            <person name="Garrity G."/>
            <person name="Hugenholtz P."/>
            <person name="Kyrpides N.C."/>
        </authorList>
    </citation>
    <scope>NUCLEOTIDE SEQUENCE [LARGE SCALE GENOMIC DNA]</scope>
    <source>
        <strain evidence="4 5">CGMCC 1.7270</strain>
    </source>
</reference>